<dbReference type="PANTHER" id="PTHR12526">
    <property type="entry name" value="GLYCOSYLTRANSFERASE"/>
    <property type="match status" value="1"/>
</dbReference>
<feature type="domain" description="Glycosyltransferase subfamily 4-like N-terminal" evidence="3">
    <location>
        <begin position="14"/>
        <end position="175"/>
    </location>
</feature>
<dbReference type="Pfam" id="PF13439">
    <property type="entry name" value="Glyco_transf_4"/>
    <property type="match status" value="1"/>
</dbReference>
<dbReference type="AlphaFoldDB" id="A0A6L9SRJ9"/>
<dbReference type="RefSeq" id="WP_163196845.1">
    <property type="nucleotide sequence ID" value="NZ_WHZV01000003.1"/>
</dbReference>
<dbReference type="Proteomes" id="UP000483293">
    <property type="component" value="Unassembled WGS sequence"/>
</dbReference>
<evidence type="ECO:0000256" key="1">
    <source>
        <dbReference type="ARBA" id="ARBA00022676"/>
    </source>
</evidence>
<accession>A0A6L9SRJ9</accession>
<dbReference type="GO" id="GO:0016757">
    <property type="term" value="F:glycosyltransferase activity"/>
    <property type="evidence" value="ECO:0007669"/>
    <property type="project" value="UniProtKB-KW"/>
</dbReference>
<reference evidence="4 5" key="1">
    <citation type="submission" date="2019-10" db="EMBL/GenBank/DDBJ databases">
        <title>Bifidobacterium from non-human primates.</title>
        <authorList>
            <person name="Modesto M."/>
        </authorList>
    </citation>
    <scope>NUCLEOTIDE SEQUENCE [LARGE SCALE GENOMIC DNA]</scope>
    <source>
        <strain evidence="4 5">SMA15</strain>
    </source>
</reference>
<dbReference type="Gene3D" id="3.40.50.2000">
    <property type="entry name" value="Glycogen Phosphorylase B"/>
    <property type="match status" value="2"/>
</dbReference>
<comment type="caution">
    <text evidence="4">The sequence shown here is derived from an EMBL/GenBank/DDBJ whole genome shotgun (WGS) entry which is preliminary data.</text>
</comment>
<evidence type="ECO:0000313" key="5">
    <source>
        <dbReference type="Proteomes" id="UP000483293"/>
    </source>
</evidence>
<dbReference type="EMBL" id="WHZV01000003">
    <property type="protein sequence ID" value="NEG55140.1"/>
    <property type="molecule type" value="Genomic_DNA"/>
</dbReference>
<keyword evidence="1" id="KW-0328">Glycosyltransferase</keyword>
<protein>
    <submittedName>
        <fullName evidence="4">Glycosyltransferase</fullName>
    </submittedName>
</protein>
<name>A0A6L9SRJ9_9BIFI</name>
<evidence type="ECO:0000259" key="3">
    <source>
        <dbReference type="Pfam" id="PF13439"/>
    </source>
</evidence>
<evidence type="ECO:0000256" key="2">
    <source>
        <dbReference type="ARBA" id="ARBA00022679"/>
    </source>
</evidence>
<evidence type="ECO:0000313" key="4">
    <source>
        <dbReference type="EMBL" id="NEG55140.1"/>
    </source>
</evidence>
<proteinExistence type="predicted"/>
<keyword evidence="5" id="KW-1185">Reference proteome</keyword>
<dbReference type="InterPro" id="IPR028098">
    <property type="entry name" value="Glyco_trans_4-like_N"/>
</dbReference>
<organism evidence="4 5">
    <name type="scientific">Bifidobacterium platyrrhinorum</name>
    <dbReference type="NCBI Taxonomy" id="2661628"/>
    <lineage>
        <taxon>Bacteria</taxon>
        <taxon>Bacillati</taxon>
        <taxon>Actinomycetota</taxon>
        <taxon>Actinomycetes</taxon>
        <taxon>Bifidobacteriales</taxon>
        <taxon>Bifidobacteriaceae</taxon>
        <taxon>Bifidobacterium</taxon>
    </lineage>
</organism>
<dbReference type="SUPFAM" id="SSF53756">
    <property type="entry name" value="UDP-Glycosyltransferase/glycogen phosphorylase"/>
    <property type="match status" value="1"/>
</dbReference>
<dbReference type="Pfam" id="PF13692">
    <property type="entry name" value="Glyco_trans_1_4"/>
    <property type="match status" value="1"/>
</dbReference>
<gene>
    <name evidence="4" type="ORF">GFD21_05010</name>
</gene>
<keyword evidence="2 4" id="KW-0808">Transferase</keyword>
<sequence>MKRALVVVSKMDTGGAETMMMKYYRALDKSRYQLDFAVSTDEEGFYDAEIKRLGGRIIRVTKKSRNPIKAFTDIRHVVKENGYAAVIRNAENAMASLDLLAAKTAGKVRTVFRSTNSNTSGRSLKERVAHSVGRVILHACCDRMVAPSDVAADFMFGERSRRDGKVTILPNAIDFNAYKFDSSARVSVRERYGIADDVMLLGNIGRFAPQKNQRYCIDVLAELLRRNVNSRLMLVGKGDLLGELKDYAVACGVLDHVVFLPPTSDVSRLYAAFDVLVFPSFFEGMPNVLIEAQASGLKCLASDSVTEQARISSETVFLPIGEGSVSAWADACRPVALEDRVSTGEQILHTSFNMKTAVKLFEKVVFGDAESNPHAV</sequence>